<gene>
    <name evidence="1" type="ORF">Scep_015374</name>
</gene>
<evidence type="ECO:0000313" key="2">
    <source>
        <dbReference type="Proteomes" id="UP001419268"/>
    </source>
</evidence>
<name>A0AAP0J505_9MAGN</name>
<sequence>MRVEKEQRITEDARISAEQNVAAKKSAANVLQEKYEDTMASIVQMEASIVQMEERLINAQSTSEATLHYQTGSVKEHQSPRFVKFLLLETVE</sequence>
<keyword evidence="2" id="KW-1185">Reference proteome</keyword>
<proteinExistence type="predicted"/>
<accession>A0AAP0J505</accession>
<reference evidence="1 2" key="1">
    <citation type="submission" date="2024-01" db="EMBL/GenBank/DDBJ databases">
        <title>Genome assemblies of Stephania.</title>
        <authorList>
            <person name="Yang L."/>
        </authorList>
    </citation>
    <scope>NUCLEOTIDE SEQUENCE [LARGE SCALE GENOMIC DNA]</scope>
    <source>
        <strain evidence="1">JXDWG</strain>
        <tissue evidence="1">Leaf</tissue>
    </source>
</reference>
<organism evidence="1 2">
    <name type="scientific">Stephania cephalantha</name>
    <dbReference type="NCBI Taxonomy" id="152367"/>
    <lineage>
        <taxon>Eukaryota</taxon>
        <taxon>Viridiplantae</taxon>
        <taxon>Streptophyta</taxon>
        <taxon>Embryophyta</taxon>
        <taxon>Tracheophyta</taxon>
        <taxon>Spermatophyta</taxon>
        <taxon>Magnoliopsida</taxon>
        <taxon>Ranunculales</taxon>
        <taxon>Menispermaceae</taxon>
        <taxon>Menispermoideae</taxon>
        <taxon>Cissampelideae</taxon>
        <taxon>Stephania</taxon>
    </lineage>
</organism>
<evidence type="ECO:0000313" key="1">
    <source>
        <dbReference type="EMBL" id="KAK9126528.1"/>
    </source>
</evidence>
<dbReference type="AlphaFoldDB" id="A0AAP0J505"/>
<protein>
    <submittedName>
        <fullName evidence="1">Uncharacterized protein</fullName>
    </submittedName>
</protein>
<comment type="caution">
    <text evidence="1">The sequence shown here is derived from an EMBL/GenBank/DDBJ whole genome shotgun (WGS) entry which is preliminary data.</text>
</comment>
<dbReference type="Proteomes" id="UP001419268">
    <property type="component" value="Unassembled WGS sequence"/>
</dbReference>
<dbReference type="EMBL" id="JBBNAG010000006">
    <property type="protein sequence ID" value="KAK9126528.1"/>
    <property type="molecule type" value="Genomic_DNA"/>
</dbReference>